<dbReference type="PANTHER" id="PTHR11035">
    <property type="entry name" value="VERY-LONG-CHAIN (3R)-3-HYDROXYACYL-COA DEHYDRATASE"/>
    <property type="match status" value="1"/>
</dbReference>
<dbReference type="PANTHER" id="PTHR11035:SF3">
    <property type="entry name" value="VERY-LONG-CHAIN (3R)-3-HYDROXYACYL-COA DEHYDRATASE"/>
    <property type="match status" value="1"/>
</dbReference>
<dbReference type="Proteomes" id="UP001642520">
    <property type="component" value="Unassembled WGS sequence"/>
</dbReference>
<keyword evidence="11 14" id="KW-0275">Fatty acid biosynthesis</keyword>
<evidence type="ECO:0000256" key="9">
    <source>
        <dbReference type="ARBA" id="ARBA00023098"/>
    </source>
</evidence>
<evidence type="ECO:0000256" key="13">
    <source>
        <dbReference type="ARBA" id="ARBA00036671"/>
    </source>
</evidence>
<comment type="similarity">
    <text evidence="3 14">Belongs to the very long-chain fatty acids dehydratase HACD family.</text>
</comment>
<evidence type="ECO:0000256" key="11">
    <source>
        <dbReference type="ARBA" id="ARBA00023160"/>
    </source>
</evidence>
<feature type="transmembrane region" description="Helical" evidence="14">
    <location>
        <begin position="108"/>
        <end position="128"/>
    </location>
</feature>
<comment type="subcellular location">
    <subcellularLocation>
        <location evidence="14">Endoplasmic reticulum membrane</location>
        <topology evidence="14">Multi-pass membrane protein</topology>
    </subcellularLocation>
    <subcellularLocation>
        <location evidence="1">Membrane</location>
        <topology evidence="1">Multi-pass membrane protein</topology>
    </subcellularLocation>
</comment>
<keyword evidence="8 14" id="KW-1133">Transmembrane helix</keyword>
<comment type="caution">
    <text evidence="15">The sequence shown here is derived from an EMBL/GenBank/DDBJ whole genome shotgun (WGS) entry which is preliminary data.</text>
</comment>
<evidence type="ECO:0000256" key="4">
    <source>
        <dbReference type="ARBA" id="ARBA00013122"/>
    </source>
</evidence>
<keyword evidence="16" id="KW-1185">Reference proteome</keyword>
<evidence type="ECO:0000256" key="1">
    <source>
        <dbReference type="ARBA" id="ARBA00004141"/>
    </source>
</evidence>
<keyword evidence="10 14" id="KW-0472">Membrane</keyword>
<comment type="pathway">
    <text evidence="2 14">Lipid metabolism; fatty acid biosynthesis.</text>
</comment>
<proteinExistence type="inferred from homology"/>
<feature type="transmembrane region" description="Helical" evidence="14">
    <location>
        <begin position="83"/>
        <end position="102"/>
    </location>
</feature>
<accession>A0ABP1NSB6</accession>
<gene>
    <name evidence="15" type="ORF">XYLVIOL_LOCUS5902</name>
</gene>
<comment type="function">
    <text evidence="14">Catalyzes the third of the four reactions of the long-chain fatty acids elongation cycle. This endoplasmic reticulum-bound enzymatic process, allows the addition of two carbons to the chain of long- and very long-chain fatty acids/VLCFAs per cycle. This enzyme catalyzes the dehydration of the 3-hydroxyacyl-CoA intermediate into trans-2,3-enoyl-CoA, within each cycle of fatty acid elongation. Thereby, it participates to the production of VLCFAs of different chain lengths that are involved in multiple biological processes as precursors of membrane lipids and lipid mediators.</text>
</comment>
<keyword evidence="14" id="KW-0256">Endoplasmic reticulum</keyword>
<keyword evidence="6 14" id="KW-0812">Transmembrane</keyword>
<evidence type="ECO:0000256" key="7">
    <source>
        <dbReference type="ARBA" id="ARBA00022832"/>
    </source>
</evidence>
<dbReference type="EMBL" id="CAXAJV020001293">
    <property type="protein sequence ID" value="CAL7943131.1"/>
    <property type="molecule type" value="Genomic_DNA"/>
</dbReference>
<protein>
    <recommendedName>
        <fullName evidence="4 14">Very-long-chain (3R)-3-hydroxyacyl-CoA dehydratase</fullName>
        <ecNumber evidence="4 14">4.2.1.134</ecNumber>
    </recommendedName>
</protein>
<reference evidence="15 16" key="1">
    <citation type="submission" date="2024-08" db="EMBL/GenBank/DDBJ databases">
        <authorList>
            <person name="Will J Nash"/>
            <person name="Angela Man"/>
            <person name="Seanna McTaggart"/>
            <person name="Kendall Baker"/>
            <person name="Tom Barker"/>
            <person name="Leah Catchpole"/>
            <person name="Alex Durrant"/>
            <person name="Karim Gharbi"/>
            <person name="Naomi Irish"/>
            <person name="Gemy Kaithakottil"/>
            <person name="Debby Ku"/>
            <person name="Aaliyah Providence"/>
            <person name="Felix Shaw"/>
            <person name="David Swarbreck"/>
            <person name="Chris Watkins"/>
            <person name="Ann M. McCartney"/>
            <person name="Giulio Formenti"/>
            <person name="Alice Mouton"/>
            <person name="Noel Vella"/>
            <person name="Bjorn M von Reumont"/>
            <person name="Adriana Vella"/>
            <person name="Wilfried Haerty"/>
        </authorList>
    </citation>
    <scope>NUCLEOTIDE SEQUENCE [LARGE SCALE GENOMIC DNA]</scope>
</reference>
<evidence type="ECO:0000313" key="16">
    <source>
        <dbReference type="Proteomes" id="UP001642520"/>
    </source>
</evidence>
<evidence type="ECO:0000256" key="2">
    <source>
        <dbReference type="ARBA" id="ARBA00005194"/>
    </source>
</evidence>
<comment type="catalytic activity">
    <reaction evidence="13 14">
        <text>a very-long-chain (3R)-3-hydroxyacyl-CoA = a very-long-chain (2E)-enoyl-CoA + H2O</text>
        <dbReference type="Rhea" id="RHEA:45812"/>
        <dbReference type="ChEBI" id="CHEBI:15377"/>
        <dbReference type="ChEBI" id="CHEBI:83728"/>
        <dbReference type="ChEBI" id="CHEBI:85440"/>
        <dbReference type="EC" id="4.2.1.134"/>
    </reaction>
</comment>
<feature type="transmembrane region" description="Helical" evidence="14">
    <location>
        <begin position="50"/>
        <end position="71"/>
    </location>
</feature>
<keyword evidence="9 14" id="KW-0443">Lipid metabolism</keyword>
<evidence type="ECO:0000256" key="6">
    <source>
        <dbReference type="ARBA" id="ARBA00022692"/>
    </source>
</evidence>
<dbReference type="Pfam" id="PF04387">
    <property type="entry name" value="PTPLA"/>
    <property type="match status" value="1"/>
</dbReference>
<feature type="transmembrane region" description="Helical" evidence="14">
    <location>
        <begin position="12"/>
        <end position="30"/>
    </location>
</feature>
<evidence type="ECO:0000256" key="5">
    <source>
        <dbReference type="ARBA" id="ARBA00022516"/>
    </source>
</evidence>
<dbReference type="InterPro" id="IPR007482">
    <property type="entry name" value="Tyr_Pase-like_PTPLA"/>
</dbReference>
<evidence type="ECO:0000256" key="8">
    <source>
        <dbReference type="ARBA" id="ARBA00022989"/>
    </source>
</evidence>
<evidence type="ECO:0000256" key="3">
    <source>
        <dbReference type="ARBA" id="ARBA00007811"/>
    </source>
</evidence>
<feature type="transmembrane region" description="Helical" evidence="14">
    <location>
        <begin position="185"/>
        <end position="209"/>
    </location>
</feature>
<keyword evidence="5 14" id="KW-0444">Lipid biosynthesis</keyword>
<feature type="transmembrane region" description="Helical" evidence="14">
    <location>
        <begin position="140"/>
        <end position="165"/>
    </location>
</feature>
<keyword evidence="7 14" id="KW-0276">Fatty acid metabolism</keyword>
<evidence type="ECO:0000256" key="10">
    <source>
        <dbReference type="ARBA" id="ARBA00023136"/>
    </source>
</evidence>
<name>A0ABP1NSB6_XYLVO</name>
<evidence type="ECO:0000256" key="12">
    <source>
        <dbReference type="ARBA" id="ARBA00023239"/>
    </source>
</evidence>
<sequence>MKSKKSNSVGTLYLKGYNLLQVFGWSYILYKSLTNDYSSTLEANLWQNIKWPVIIFQHAAFLEIIHAAIGLVKSNVALTTFQVLSRIIVVSGVLLATPYSYAASSPGLPLAIFAWSVTEIIRYLFYFTNLNEAVPYFLTWLRYTLFIILYPIGITGELLCLYAATKYASSHPDAWSYRLPNSWNFIFSYYSILVLIMLSYIPLFPQLYLHMFGQRRKVLGSNISKKAQ</sequence>
<organism evidence="15 16">
    <name type="scientific">Xylocopa violacea</name>
    <name type="common">Violet carpenter bee</name>
    <name type="synonym">Apis violacea</name>
    <dbReference type="NCBI Taxonomy" id="135666"/>
    <lineage>
        <taxon>Eukaryota</taxon>
        <taxon>Metazoa</taxon>
        <taxon>Ecdysozoa</taxon>
        <taxon>Arthropoda</taxon>
        <taxon>Hexapoda</taxon>
        <taxon>Insecta</taxon>
        <taxon>Pterygota</taxon>
        <taxon>Neoptera</taxon>
        <taxon>Endopterygota</taxon>
        <taxon>Hymenoptera</taxon>
        <taxon>Apocrita</taxon>
        <taxon>Aculeata</taxon>
        <taxon>Apoidea</taxon>
        <taxon>Anthophila</taxon>
        <taxon>Apidae</taxon>
        <taxon>Xylocopa</taxon>
        <taxon>Xylocopa</taxon>
    </lineage>
</organism>
<dbReference type="EC" id="4.2.1.134" evidence="4 14"/>
<evidence type="ECO:0000256" key="14">
    <source>
        <dbReference type="RuleBase" id="RU363109"/>
    </source>
</evidence>
<keyword evidence="12 14" id="KW-0456">Lyase</keyword>
<evidence type="ECO:0000313" key="15">
    <source>
        <dbReference type="EMBL" id="CAL7943131.1"/>
    </source>
</evidence>